<dbReference type="Proteomes" id="UP001607302">
    <property type="component" value="Unassembled WGS sequence"/>
</dbReference>
<organism evidence="1 2">
    <name type="scientific">Vespula squamosa</name>
    <name type="common">Southern yellow jacket</name>
    <name type="synonym">Wasp</name>
    <dbReference type="NCBI Taxonomy" id="30214"/>
    <lineage>
        <taxon>Eukaryota</taxon>
        <taxon>Metazoa</taxon>
        <taxon>Ecdysozoa</taxon>
        <taxon>Arthropoda</taxon>
        <taxon>Hexapoda</taxon>
        <taxon>Insecta</taxon>
        <taxon>Pterygota</taxon>
        <taxon>Neoptera</taxon>
        <taxon>Endopterygota</taxon>
        <taxon>Hymenoptera</taxon>
        <taxon>Apocrita</taxon>
        <taxon>Aculeata</taxon>
        <taxon>Vespoidea</taxon>
        <taxon>Vespidae</taxon>
        <taxon>Vespinae</taxon>
        <taxon>Vespula</taxon>
    </lineage>
</organism>
<sequence length="204" mass="23965">CSCYSSSNGSSRLRMVSALIHRNVTAMRVPTWHRHGSCSNSHVCRPMFDGFDRIESLPRDVTFVSIACYYECNSNANGGYRHVLICSSQVHKRLDEEKRGINNKFDTLQWNTIIRLPFKRLITLFRPFGRTTSTTCSSKTGLTTSLKKKKEKKRITERRHEIWIEQKLRDELNFSRCIFLWDKSSRKFENRGYLLIRDSCQEEE</sequence>
<dbReference type="EMBL" id="JAUDFV010000157">
    <property type="protein sequence ID" value="KAL2714220.1"/>
    <property type="molecule type" value="Genomic_DNA"/>
</dbReference>
<comment type="caution">
    <text evidence="1">The sequence shown here is derived from an EMBL/GenBank/DDBJ whole genome shotgun (WGS) entry which is preliminary data.</text>
</comment>
<evidence type="ECO:0000313" key="2">
    <source>
        <dbReference type="Proteomes" id="UP001607302"/>
    </source>
</evidence>
<evidence type="ECO:0000313" key="1">
    <source>
        <dbReference type="EMBL" id="KAL2714220.1"/>
    </source>
</evidence>
<feature type="non-terminal residue" evidence="1">
    <location>
        <position position="1"/>
    </location>
</feature>
<keyword evidence="2" id="KW-1185">Reference proteome</keyword>
<accession>A0ABD2A345</accession>
<protein>
    <submittedName>
        <fullName evidence="1">Uncharacterized protein</fullName>
    </submittedName>
</protein>
<reference evidence="1 2" key="1">
    <citation type="journal article" date="2024" name="Ann. Entomol. Soc. Am.">
        <title>Genomic analyses of the southern and eastern yellowjacket wasps (Hymenoptera: Vespidae) reveal evolutionary signatures of social life.</title>
        <authorList>
            <person name="Catto M.A."/>
            <person name="Caine P.B."/>
            <person name="Orr S.E."/>
            <person name="Hunt B.G."/>
            <person name="Goodisman M.A.D."/>
        </authorList>
    </citation>
    <scope>NUCLEOTIDE SEQUENCE [LARGE SCALE GENOMIC DNA]</scope>
    <source>
        <strain evidence="1">233</strain>
        <tissue evidence="1">Head and thorax</tissue>
    </source>
</reference>
<proteinExistence type="predicted"/>
<dbReference type="AlphaFoldDB" id="A0ABD2A345"/>
<name>A0ABD2A345_VESSQ</name>
<gene>
    <name evidence="1" type="ORF">V1478_016777</name>
</gene>